<accession>A0A426XCC9</accession>
<name>A0A426XCC9_ENSVE</name>
<evidence type="ECO:0000313" key="1">
    <source>
        <dbReference type="EMBL" id="RRT37127.1"/>
    </source>
</evidence>
<reference evidence="1 2" key="1">
    <citation type="journal article" date="2014" name="Agronomy (Basel)">
        <title>A Draft Genome Sequence for Ensete ventricosum, the Drought-Tolerant Tree Against Hunger.</title>
        <authorList>
            <person name="Harrison J."/>
            <person name="Moore K.A."/>
            <person name="Paszkiewicz K."/>
            <person name="Jones T."/>
            <person name="Grant M."/>
            <person name="Ambacheew D."/>
            <person name="Muzemil S."/>
            <person name="Studholme D.J."/>
        </authorList>
    </citation>
    <scope>NUCLEOTIDE SEQUENCE [LARGE SCALE GENOMIC DNA]</scope>
</reference>
<dbReference type="EMBL" id="AMZH03022655">
    <property type="protein sequence ID" value="RRT37127.1"/>
    <property type="molecule type" value="Genomic_DNA"/>
</dbReference>
<dbReference type="Proteomes" id="UP000287651">
    <property type="component" value="Unassembled WGS sequence"/>
</dbReference>
<gene>
    <name evidence="1" type="ORF">B296_00056992</name>
</gene>
<sequence length="159" mass="16853">MRSPKPRRRALRASALVIPSDSIAVPVVERQVQARRNRSNTAATTKGDDDGSSLSIARARALSLLWITPAAVCYRATAAAVVAATVCTRTATTVSVQSYCRSSSSYINLHTYCSYCRCADRCSTPAVVCYRATVAAVCTSTTANVGVQTAAAHLPQLLL</sequence>
<proteinExistence type="predicted"/>
<protein>
    <submittedName>
        <fullName evidence="1">Uncharacterized protein</fullName>
    </submittedName>
</protein>
<organism evidence="1 2">
    <name type="scientific">Ensete ventricosum</name>
    <name type="common">Abyssinian banana</name>
    <name type="synonym">Musa ensete</name>
    <dbReference type="NCBI Taxonomy" id="4639"/>
    <lineage>
        <taxon>Eukaryota</taxon>
        <taxon>Viridiplantae</taxon>
        <taxon>Streptophyta</taxon>
        <taxon>Embryophyta</taxon>
        <taxon>Tracheophyta</taxon>
        <taxon>Spermatophyta</taxon>
        <taxon>Magnoliopsida</taxon>
        <taxon>Liliopsida</taxon>
        <taxon>Zingiberales</taxon>
        <taxon>Musaceae</taxon>
        <taxon>Ensete</taxon>
    </lineage>
</organism>
<dbReference type="AlphaFoldDB" id="A0A426XCC9"/>
<comment type="caution">
    <text evidence="1">The sequence shown here is derived from an EMBL/GenBank/DDBJ whole genome shotgun (WGS) entry which is preliminary data.</text>
</comment>
<evidence type="ECO:0000313" key="2">
    <source>
        <dbReference type="Proteomes" id="UP000287651"/>
    </source>
</evidence>